<dbReference type="Proteomes" id="UP000738325">
    <property type="component" value="Unassembled WGS sequence"/>
</dbReference>
<dbReference type="EMBL" id="JAAAIP010000819">
    <property type="protein sequence ID" value="KAG0312369.1"/>
    <property type="molecule type" value="Genomic_DNA"/>
</dbReference>
<gene>
    <name evidence="1" type="ORF">BGZ99_009547</name>
</gene>
<sequence length="622" mass="66727">MTFAPKSPLKRSCSPFSLSKNIDTGHELDYIPFAKSSKTFVKQNKFSTGVTAIQFSEDQELSPSTRVPGMGEFDPCSRDPLDGSEASPFTRKSQEINSPSECNFAELPSPLSMSSEVAPGYLNIQGQSVNWRTTRSIVEVGPDLRQKKSEAEVVVELPPPRIGNRIHRKPHGSGGLNGKYSRMVHEMGLMTQGIATGRPSSDCLGLGRSATSYTRLGDHKSANDSARCQVSSGVGGGNAKQAIVTDSSNVPQPTLMYDPLPSGSLRPLISPQTDHDFLKSKLARFDEGTSYGCTGLPSNISLGAVAYSTPHFRLSKGSFSLGNGAVSANEDSLCYAPYSAPNHQGDVEFDDDPEFENVLLKQEPFLEDAIIGSFSKDMAFLSGGHFKESAEDSVARSNQELIAREPPMTVSQGLCRESVLDERPMTIRERIHKMGSEIRASAGATVLRLGTADIPGISIMDFRRKRDTISENERQRLRQQSRFGFSGTVPSSIVMMSASSEPLFVGADGASVGNTVVTDSFEDAFQASGGQEADAHVKRSLSTAASNSVMASIAQGLENARDSACFDVGSPLSAPAKGVEFADDFSSDNAGSVTLASTVFRIGADLERLTSFEQEIGELSDF</sequence>
<comment type="caution">
    <text evidence="1">The sequence shown here is derived from an EMBL/GenBank/DDBJ whole genome shotgun (WGS) entry which is preliminary data.</text>
</comment>
<reference evidence="1" key="1">
    <citation type="journal article" date="2020" name="Fungal Divers.">
        <title>Resolving the Mortierellaceae phylogeny through synthesis of multi-gene phylogenetics and phylogenomics.</title>
        <authorList>
            <person name="Vandepol N."/>
            <person name="Liber J."/>
            <person name="Desiro A."/>
            <person name="Na H."/>
            <person name="Kennedy M."/>
            <person name="Barry K."/>
            <person name="Grigoriev I.V."/>
            <person name="Miller A.N."/>
            <person name="O'Donnell K."/>
            <person name="Stajich J.E."/>
            <person name="Bonito G."/>
        </authorList>
    </citation>
    <scope>NUCLEOTIDE SEQUENCE</scope>
    <source>
        <strain evidence="1">REB-010B</strain>
    </source>
</reference>
<evidence type="ECO:0000313" key="1">
    <source>
        <dbReference type="EMBL" id="KAG0312369.1"/>
    </source>
</evidence>
<accession>A0A9P6R478</accession>
<dbReference type="OrthoDB" id="2404772at2759"/>
<name>A0A9P6R478_9FUNG</name>
<evidence type="ECO:0000313" key="2">
    <source>
        <dbReference type="Proteomes" id="UP000738325"/>
    </source>
</evidence>
<protein>
    <submittedName>
        <fullName evidence="1">Uncharacterized protein</fullName>
    </submittedName>
</protein>
<dbReference type="AlphaFoldDB" id="A0A9P6R478"/>
<keyword evidence="2" id="KW-1185">Reference proteome</keyword>
<organism evidence="1 2">
    <name type="scientific">Dissophora globulifera</name>
    <dbReference type="NCBI Taxonomy" id="979702"/>
    <lineage>
        <taxon>Eukaryota</taxon>
        <taxon>Fungi</taxon>
        <taxon>Fungi incertae sedis</taxon>
        <taxon>Mucoromycota</taxon>
        <taxon>Mortierellomycotina</taxon>
        <taxon>Mortierellomycetes</taxon>
        <taxon>Mortierellales</taxon>
        <taxon>Mortierellaceae</taxon>
        <taxon>Dissophora</taxon>
    </lineage>
</organism>
<proteinExistence type="predicted"/>